<evidence type="ECO:0000313" key="3">
    <source>
        <dbReference type="Proteomes" id="UP000276982"/>
    </source>
</evidence>
<dbReference type="Gene3D" id="3.30.1370.60">
    <property type="entry name" value="Hypothetical oxidoreductase yiak, domain 2"/>
    <property type="match status" value="1"/>
</dbReference>
<dbReference type="Proteomes" id="UP000276982">
    <property type="component" value="Unassembled WGS sequence"/>
</dbReference>
<dbReference type="Gene3D" id="1.10.1530.10">
    <property type="match status" value="1"/>
</dbReference>
<dbReference type="Pfam" id="PF02615">
    <property type="entry name" value="Ldh_2"/>
    <property type="match status" value="1"/>
</dbReference>
<dbReference type="InterPro" id="IPR043143">
    <property type="entry name" value="Mal/L-sulf/L-lact_DH-like_NADP"/>
</dbReference>
<sequence>MSTKVGFDILENTIRKALMNAGLNEDKATLCARIHTESSADGVESHGANRVPRFIDYVKKGWVNPKGEPELVCQKGLAENYDGNLGPGISNAIFCTDRAIKLANEHGIGLVTLKNTTHWMRGGTYAWRMAESGKIGISWIATESCMPMWGSDEPSVGNNPFCMAVPRENGEIVLDMAMSQYAYGKLGVYRLAGKKLPYPGGFDENGNLTSDPGEIEKSRRILPTGYWKGSSFALILDLVAAALANGRSGADLDDEGRGSCTGCSQVFIAIDPYLFGDKKSIQEKWDYRVERADSAHPSDPKYPVKSPGEGTIERRKYSIENGVNIDEKIWSQIQAIAEGDLDIVDIS</sequence>
<reference evidence="2 3" key="1">
    <citation type="submission" date="2018-11" db="EMBL/GenBank/DDBJ databases">
        <title>Genome sequencing of Lachnoanaerobaculum orale DSM 24553T.</title>
        <authorList>
            <person name="Kook J.-K."/>
            <person name="Park S.-N."/>
            <person name="Lim Y.K."/>
        </authorList>
    </citation>
    <scope>NUCLEOTIDE SEQUENCE [LARGE SCALE GENOMIC DNA]</scope>
    <source>
        <strain evidence="2 3">DSM 24553</strain>
    </source>
</reference>
<dbReference type="SUPFAM" id="SSF89733">
    <property type="entry name" value="L-sulfolactate dehydrogenase-like"/>
    <property type="match status" value="1"/>
</dbReference>
<evidence type="ECO:0000313" key="2">
    <source>
        <dbReference type="EMBL" id="RRJ17000.1"/>
    </source>
</evidence>
<dbReference type="NCBIfam" id="NF009750">
    <property type="entry name" value="PRK13260.1"/>
    <property type="match status" value="1"/>
</dbReference>
<dbReference type="InterPro" id="IPR036111">
    <property type="entry name" value="Mal/L-sulfo/L-lacto_DH-like_sf"/>
</dbReference>
<dbReference type="InterPro" id="IPR043144">
    <property type="entry name" value="Mal/L-sulf/L-lact_DH-like_ah"/>
</dbReference>
<dbReference type="RefSeq" id="WP_009445618.1">
    <property type="nucleotide sequence ID" value="NZ_RRCM01000001.1"/>
</dbReference>
<proteinExistence type="predicted"/>
<dbReference type="PANTHER" id="PTHR11091:SF3">
    <property type="entry name" value="2,3-DIKETO-L-GULONATE REDUCTASE"/>
    <property type="match status" value="1"/>
</dbReference>
<dbReference type="EMBL" id="RRCM01000001">
    <property type="protein sequence ID" value="RRJ17000.1"/>
    <property type="molecule type" value="Genomic_DNA"/>
</dbReference>
<comment type="caution">
    <text evidence="2">The sequence shown here is derived from an EMBL/GenBank/DDBJ whole genome shotgun (WGS) entry which is preliminary data.</text>
</comment>
<protein>
    <submittedName>
        <fullName evidence="2">3-dehydro-L-gulonate 2-dehydrogenase</fullName>
        <ecNumber evidence="2">1.1.1.130</ecNumber>
    </submittedName>
</protein>
<organism evidence="2 3">
    <name type="scientific">Lachnoanaerobaculum orale</name>
    <dbReference type="NCBI Taxonomy" id="979627"/>
    <lineage>
        <taxon>Bacteria</taxon>
        <taxon>Bacillati</taxon>
        <taxon>Bacillota</taxon>
        <taxon>Clostridia</taxon>
        <taxon>Lachnospirales</taxon>
        <taxon>Lachnospiraceae</taxon>
        <taxon>Lachnoanaerobaculum</taxon>
    </lineage>
</organism>
<evidence type="ECO:0000256" key="1">
    <source>
        <dbReference type="ARBA" id="ARBA00023002"/>
    </source>
</evidence>
<dbReference type="InterPro" id="IPR003767">
    <property type="entry name" value="Malate/L-lactate_DH-like"/>
</dbReference>
<keyword evidence="1 2" id="KW-0560">Oxidoreductase</keyword>
<dbReference type="GO" id="GO:0047559">
    <property type="term" value="F:3-dehydro-L-gulonate 2-dehydrogenase activity"/>
    <property type="evidence" value="ECO:0007669"/>
    <property type="project" value="UniProtKB-EC"/>
</dbReference>
<dbReference type="AlphaFoldDB" id="A0A3P3Q9I6"/>
<accession>A0A3P3Q9I6</accession>
<dbReference type="PANTHER" id="PTHR11091">
    <property type="entry name" value="OXIDOREDUCTASE-RELATED"/>
    <property type="match status" value="1"/>
</dbReference>
<keyword evidence="3" id="KW-1185">Reference proteome</keyword>
<dbReference type="EC" id="1.1.1.130" evidence="2"/>
<name>A0A3P3Q9I6_9FIRM</name>
<gene>
    <name evidence="2" type="ORF">EHW90_08470</name>
</gene>